<keyword evidence="1" id="KW-0479">Metal-binding</keyword>
<dbReference type="STRING" id="1348612.A0A397IR71"/>
<dbReference type="OrthoDB" id="2430591at2759"/>
<keyword evidence="1" id="KW-0862">Zinc</keyword>
<accession>A0A397IR71</accession>
<comment type="caution">
    <text evidence="3">The sequence shown here is derived from an EMBL/GenBank/DDBJ whole genome shotgun (WGS) entry which is preliminary data.</text>
</comment>
<evidence type="ECO:0000256" key="1">
    <source>
        <dbReference type="PROSITE-ProRule" id="PRU00047"/>
    </source>
</evidence>
<gene>
    <name evidence="3" type="ORF">Glove_199g53</name>
</gene>
<dbReference type="GO" id="GO:0008270">
    <property type="term" value="F:zinc ion binding"/>
    <property type="evidence" value="ECO:0007669"/>
    <property type="project" value="UniProtKB-KW"/>
</dbReference>
<sequence length="352" mass="40066">MTAPATKDDFFTNLRNCWLESNGILTTCIDYIHSAPSNSILPTPQPQSQSQPLENKATEHLESIAMRLEYLDSASQNPDALENFIENELYKRLGHANYHLRKEPFDQVSGANTRVIKKVYATKKLTKVTYKCSNCRKIGHRKNNCPSLKGKRLKKVNYTYQSEPENSDQENESIVVLEDSDEEGFETEESVSDNEPNHVSMTNSIHIMSPNFSIHKDTNQNYNFVPYPNISEKLDNSIALNNAIKHLEIKIDKKNVHKLTGTVGDCQSIGTLHNVPITISTGRDPITVYEDISVIPTKKDQDENDISIMILGTKWQHCAGWDPIVKGEFVATHNERLLQFHFLLIRKKIHTM</sequence>
<evidence type="ECO:0000313" key="3">
    <source>
        <dbReference type="EMBL" id="RHZ76256.1"/>
    </source>
</evidence>
<dbReference type="Proteomes" id="UP000266861">
    <property type="component" value="Unassembled WGS sequence"/>
</dbReference>
<reference evidence="3 4" key="1">
    <citation type="submission" date="2018-08" db="EMBL/GenBank/DDBJ databases">
        <title>Genome and evolution of the arbuscular mycorrhizal fungus Diversispora epigaea (formerly Glomus versiforme) and its bacterial endosymbionts.</title>
        <authorList>
            <person name="Sun X."/>
            <person name="Fei Z."/>
            <person name="Harrison M."/>
        </authorList>
    </citation>
    <scope>NUCLEOTIDE SEQUENCE [LARGE SCALE GENOMIC DNA]</scope>
    <source>
        <strain evidence="3 4">IT104</strain>
    </source>
</reference>
<dbReference type="InterPro" id="IPR001878">
    <property type="entry name" value="Znf_CCHC"/>
</dbReference>
<organism evidence="3 4">
    <name type="scientific">Diversispora epigaea</name>
    <dbReference type="NCBI Taxonomy" id="1348612"/>
    <lineage>
        <taxon>Eukaryota</taxon>
        <taxon>Fungi</taxon>
        <taxon>Fungi incertae sedis</taxon>
        <taxon>Mucoromycota</taxon>
        <taxon>Glomeromycotina</taxon>
        <taxon>Glomeromycetes</taxon>
        <taxon>Diversisporales</taxon>
        <taxon>Diversisporaceae</taxon>
        <taxon>Diversispora</taxon>
    </lineage>
</organism>
<keyword evidence="1" id="KW-0863">Zinc-finger</keyword>
<evidence type="ECO:0000259" key="2">
    <source>
        <dbReference type="PROSITE" id="PS50158"/>
    </source>
</evidence>
<keyword evidence="4" id="KW-1185">Reference proteome</keyword>
<dbReference type="PROSITE" id="PS50158">
    <property type="entry name" value="ZF_CCHC"/>
    <property type="match status" value="1"/>
</dbReference>
<name>A0A397IR71_9GLOM</name>
<dbReference type="EMBL" id="PQFF01000187">
    <property type="protein sequence ID" value="RHZ76256.1"/>
    <property type="molecule type" value="Genomic_DNA"/>
</dbReference>
<evidence type="ECO:0000313" key="4">
    <source>
        <dbReference type="Proteomes" id="UP000266861"/>
    </source>
</evidence>
<dbReference type="InterPro" id="IPR036875">
    <property type="entry name" value="Znf_CCHC_sf"/>
</dbReference>
<dbReference type="GO" id="GO:0003676">
    <property type="term" value="F:nucleic acid binding"/>
    <property type="evidence" value="ECO:0007669"/>
    <property type="project" value="InterPro"/>
</dbReference>
<protein>
    <recommendedName>
        <fullName evidence="2">CCHC-type domain-containing protein</fullName>
    </recommendedName>
</protein>
<dbReference type="SUPFAM" id="SSF57756">
    <property type="entry name" value="Retrovirus zinc finger-like domains"/>
    <property type="match status" value="1"/>
</dbReference>
<dbReference type="AlphaFoldDB" id="A0A397IR71"/>
<proteinExistence type="predicted"/>
<feature type="domain" description="CCHC-type" evidence="2">
    <location>
        <begin position="131"/>
        <end position="147"/>
    </location>
</feature>